<evidence type="ECO:0000313" key="2">
    <source>
        <dbReference type="Proteomes" id="UP001140087"/>
    </source>
</evidence>
<accession>A0ACC1KT71</accession>
<keyword evidence="1" id="KW-0378">Hydrolase</keyword>
<proteinExistence type="predicted"/>
<name>A0ACC1KT71_9FUNG</name>
<dbReference type="EC" id="3.1.26.5" evidence="1"/>
<sequence>MFYDLNIALPEAAGKPNGRLSGPEWAQVAQMVEQARAFGYGVVALNQTIQGRLTAEHLGIWKSAPGFDGADLSWDPATGARAGSDGAVGNVRRGRIRVLRRLTAVLTDAAQGHSLACGNNAAAAEYDIVAVQPASEKILAAACSGAWEVDMVALDMGRRWGFIAKQKLVGQALTQGLALEISYQPALAGSATRQQWVCNAAGIARATRGKNVVWTSGARQALDLRTPYDIANLGEVLQLNSDLSKRALSANARAALLHAFTRTGTLRAVVSARQRPEPASAEPQAKKPKTSA</sequence>
<organism evidence="1 2">
    <name type="scientific">Coemansia helicoidea</name>
    <dbReference type="NCBI Taxonomy" id="1286919"/>
    <lineage>
        <taxon>Eukaryota</taxon>
        <taxon>Fungi</taxon>
        <taxon>Fungi incertae sedis</taxon>
        <taxon>Zoopagomycota</taxon>
        <taxon>Kickxellomycotina</taxon>
        <taxon>Kickxellomycetes</taxon>
        <taxon>Kickxellales</taxon>
        <taxon>Kickxellaceae</taxon>
        <taxon>Coemansia</taxon>
    </lineage>
</organism>
<comment type="caution">
    <text evidence="1">The sequence shown here is derived from an EMBL/GenBank/DDBJ whole genome shotgun (WGS) entry which is preliminary data.</text>
</comment>
<protein>
    <submittedName>
        <fullName evidence="1">RNA-binding RNA processing protein rpp1</fullName>
        <ecNumber evidence="1">3.1.26.5</ecNumber>
    </submittedName>
</protein>
<dbReference type="Proteomes" id="UP001140087">
    <property type="component" value="Unassembled WGS sequence"/>
</dbReference>
<dbReference type="EMBL" id="JANBUN010002565">
    <property type="protein sequence ID" value="KAJ2794288.1"/>
    <property type="molecule type" value="Genomic_DNA"/>
</dbReference>
<reference evidence="1" key="1">
    <citation type="submission" date="2022-07" db="EMBL/GenBank/DDBJ databases">
        <title>Phylogenomic reconstructions and comparative analyses of Kickxellomycotina fungi.</title>
        <authorList>
            <person name="Reynolds N.K."/>
            <person name="Stajich J.E."/>
            <person name="Barry K."/>
            <person name="Grigoriev I.V."/>
            <person name="Crous P."/>
            <person name="Smith M.E."/>
        </authorList>
    </citation>
    <scope>NUCLEOTIDE SEQUENCE</scope>
    <source>
        <strain evidence="1">BCRC 34780</strain>
    </source>
</reference>
<keyword evidence="2" id="KW-1185">Reference proteome</keyword>
<gene>
    <name evidence="1" type="primary">RPP1</name>
    <name evidence="1" type="ORF">H4R21_005558</name>
</gene>
<evidence type="ECO:0000313" key="1">
    <source>
        <dbReference type="EMBL" id="KAJ2794288.1"/>
    </source>
</evidence>